<reference evidence="1" key="1">
    <citation type="submission" date="2015-05" db="EMBL/GenBank/DDBJ databases">
        <title>Permanent draft genome of Rhodopirellula islandicus K833.</title>
        <authorList>
            <person name="Kizina J."/>
            <person name="Richter M."/>
            <person name="Glockner F.O."/>
            <person name="Harder J."/>
        </authorList>
    </citation>
    <scope>NUCLEOTIDE SEQUENCE [LARGE SCALE GENOMIC DNA]</scope>
    <source>
        <strain evidence="1">K833</strain>
    </source>
</reference>
<keyword evidence="2" id="KW-1185">Reference proteome</keyword>
<accession>A0A0J1B530</accession>
<protein>
    <submittedName>
        <fullName evidence="1">Uncharacterized protein</fullName>
    </submittedName>
</protein>
<comment type="caution">
    <text evidence="1">The sequence shown here is derived from an EMBL/GenBank/DDBJ whole genome shotgun (WGS) entry which is preliminary data.</text>
</comment>
<dbReference type="PATRIC" id="fig|595434.4.peg.5791"/>
<sequence>MAPVTNTFSVQRVALPASTLSPTFYETFGWMKPQNVDSSVDRNAKKRLWRTQVAKAGLRMP</sequence>
<name>A0A0J1B530_RHOIS</name>
<dbReference type="Proteomes" id="UP000036367">
    <property type="component" value="Unassembled WGS sequence"/>
</dbReference>
<organism evidence="1 2">
    <name type="scientific">Rhodopirellula islandica</name>
    <dbReference type="NCBI Taxonomy" id="595434"/>
    <lineage>
        <taxon>Bacteria</taxon>
        <taxon>Pseudomonadati</taxon>
        <taxon>Planctomycetota</taxon>
        <taxon>Planctomycetia</taxon>
        <taxon>Pirellulales</taxon>
        <taxon>Pirellulaceae</taxon>
        <taxon>Rhodopirellula</taxon>
    </lineage>
</organism>
<dbReference type="AlphaFoldDB" id="A0A0J1B530"/>
<proteinExistence type="predicted"/>
<dbReference type="EMBL" id="LECT01000048">
    <property type="protein sequence ID" value="KLU01910.1"/>
    <property type="molecule type" value="Genomic_DNA"/>
</dbReference>
<evidence type="ECO:0000313" key="2">
    <source>
        <dbReference type="Proteomes" id="UP000036367"/>
    </source>
</evidence>
<evidence type="ECO:0000313" key="1">
    <source>
        <dbReference type="EMBL" id="KLU01910.1"/>
    </source>
</evidence>
<gene>
    <name evidence="1" type="ORF">RISK_006094</name>
</gene>